<dbReference type="InterPro" id="IPR035969">
    <property type="entry name" value="Rab-GAP_TBC_sf"/>
</dbReference>
<dbReference type="GO" id="GO:0005096">
    <property type="term" value="F:GTPase activator activity"/>
    <property type="evidence" value="ECO:0007669"/>
    <property type="project" value="TreeGrafter"/>
</dbReference>
<feature type="region of interest" description="Disordered" evidence="1">
    <location>
        <begin position="1"/>
        <end position="25"/>
    </location>
</feature>
<dbReference type="EMBL" id="PUHQ01000109">
    <property type="protein sequence ID" value="KAG0655858.1"/>
    <property type="molecule type" value="Genomic_DNA"/>
</dbReference>
<feature type="compositionally biased region" description="Polar residues" evidence="1">
    <location>
        <begin position="127"/>
        <end position="137"/>
    </location>
</feature>
<dbReference type="Proteomes" id="UP000777482">
    <property type="component" value="Unassembled WGS sequence"/>
</dbReference>
<dbReference type="InterPro" id="IPR038095">
    <property type="entry name" value="Costars_sf"/>
</dbReference>
<dbReference type="Gene3D" id="1.10.10.1540">
    <property type="entry name" value="Costar domain"/>
    <property type="match status" value="1"/>
</dbReference>
<feature type="compositionally biased region" description="Low complexity" evidence="1">
    <location>
        <begin position="344"/>
        <end position="382"/>
    </location>
</feature>
<dbReference type="InterPro" id="IPR000195">
    <property type="entry name" value="Rab-GAP-TBC_dom"/>
</dbReference>
<dbReference type="FunFam" id="1.10.8.270:FF:000037">
    <property type="entry name" value="TBC1 domain family member 22A"/>
    <property type="match status" value="1"/>
</dbReference>
<proteinExistence type="predicted"/>
<protein>
    <submittedName>
        <fullName evidence="3">GTPase-activating protein</fullName>
    </submittedName>
</protein>
<feature type="compositionally biased region" description="Polar residues" evidence="1">
    <location>
        <begin position="453"/>
        <end position="465"/>
    </location>
</feature>
<dbReference type="FunFam" id="1.10.472.80:FF:000001">
    <property type="entry name" value="TBC1 domain family member 22B"/>
    <property type="match status" value="1"/>
</dbReference>
<gene>
    <name evidence="3" type="primary">GYP1</name>
    <name evidence="3" type="ORF">C6P46_000563</name>
</gene>
<dbReference type="SMART" id="SM01283">
    <property type="entry name" value="Costars"/>
    <property type="match status" value="1"/>
</dbReference>
<feature type="compositionally biased region" description="Acidic residues" evidence="1">
    <location>
        <begin position="86"/>
        <end position="98"/>
    </location>
</feature>
<dbReference type="Gene3D" id="1.10.10.750">
    <property type="entry name" value="Ypt/Rab-GAP domain of gyp1p, domain 1"/>
    <property type="match status" value="1"/>
</dbReference>
<feature type="compositionally biased region" description="Basic and acidic residues" evidence="1">
    <location>
        <begin position="8"/>
        <end position="25"/>
    </location>
</feature>
<dbReference type="SUPFAM" id="SSF47923">
    <property type="entry name" value="Ypt/Rab-GAP domain of gyp1p"/>
    <property type="match status" value="2"/>
</dbReference>
<evidence type="ECO:0000313" key="4">
    <source>
        <dbReference type="Proteomes" id="UP000777482"/>
    </source>
</evidence>
<feature type="compositionally biased region" description="Low complexity" evidence="1">
    <location>
        <begin position="149"/>
        <end position="158"/>
    </location>
</feature>
<feature type="region of interest" description="Disordered" evidence="1">
    <location>
        <begin position="221"/>
        <end position="250"/>
    </location>
</feature>
<dbReference type="SMART" id="SM00164">
    <property type="entry name" value="TBC"/>
    <property type="match status" value="1"/>
</dbReference>
<dbReference type="PROSITE" id="PS50086">
    <property type="entry name" value="TBC_RABGAP"/>
    <property type="match status" value="1"/>
</dbReference>
<evidence type="ECO:0000256" key="1">
    <source>
        <dbReference type="SAM" id="MobiDB-lite"/>
    </source>
</evidence>
<dbReference type="PANTHER" id="PTHR22957">
    <property type="entry name" value="TBC1 DOMAIN FAMILY MEMBER GTPASE-ACTIVATING PROTEIN"/>
    <property type="match status" value="1"/>
</dbReference>
<dbReference type="Gene3D" id="1.10.8.270">
    <property type="entry name" value="putative rabgap domain of human tbc1 domain family member 14 like domains"/>
    <property type="match status" value="1"/>
</dbReference>
<evidence type="ECO:0000259" key="2">
    <source>
        <dbReference type="PROSITE" id="PS50086"/>
    </source>
</evidence>
<feature type="compositionally biased region" description="Low complexity" evidence="1">
    <location>
        <begin position="283"/>
        <end position="304"/>
    </location>
</feature>
<dbReference type="InterPro" id="IPR027817">
    <property type="entry name" value="Costars_dom"/>
</dbReference>
<evidence type="ECO:0000313" key="3">
    <source>
        <dbReference type="EMBL" id="KAG0655858.1"/>
    </source>
</evidence>
<feature type="compositionally biased region" description="Basic and acidic residues" evidence="1">
    <location>
        <begin position="392"/>
        <end position="406"/>
    </location>
</feature>
<dbReference type="GO" id="GO:0005794">
    <property type="term" value="C:Golgi apparatus"/>
    <property type="evidence" value="ECO:0007669"/>
    <property type="project" value="TreeGrafter"/>
</dbReference>
<sequence>MTFCSVPRRLDRVDREQRTPRRGDWHAVIQPLGPTHALTHAQCSAADLVDLSHEEERDHRFAFRPSAMPSSGAASLPHHATNRSVDDDDDGAWDEASDDERGGGGDGDAATLSARLGAISLKPRGATTVSPIQTTNLDKPLAGDHKKSPSSAATSASTWSFNPFSMRPSARPSHASTSSSLFGGPFSSTITAASSTSTSPPSNSIPTPSALYAYPRAATSTSSSFTTTTMGNTPPTSPSRHTSSTASTAPIVSPSLGAEAVAAALSGRPSLPLHHHHHGGVGVALRSSSTPAPAASNAAAGAATDPPPRPTRGASYLAGASRVQAEADRCVSEQEEQKKRRESSSNSAGASGGESAAAGREQAQSGQGSSSGSRRRSGSSSTTGGGDGGNGSDDKELGKGDGYAKEQYRRAVRQDVADLVRDPAHVLARLKVAWRPRPPPSPRVQPTTSSSPAQQPGRSDGSVPTETVAGGPYSSSSESPLRPQAAAHDPDPEAEDDGDDDGVDGPLAGVNSSSTGGYVNLNAPSISSREATLLAGIHSPETVVVPADPEEEGEKGRENRRKRKFLQVLEGGEQQGGGAGAGGENVDLAELRKLAWSGVPNELRPMVWQLLLGYLPAPTARRAATLARKRSEYASLVKQAFSRGVKGLDGPLWHQISIDVPRTRPGVPLWQAEATQRSLERVLYVWAIRHPASGYVQGINDLVTPFFQVFLASYIDADPETFDVSVLAPEVLEALEADSFWCLSKLLDGIQDNYIFAQPGIQRLVKKMETLCGRVDAPLAAHLKEQGVEFIQFAFRWMNCLLMRELSVKNIVRMWDTYLAEGGDAFSEFHLYVCLAFLVRWSDQLREMDFQSIIMFLQSLPTQNWETAHEVGVLCVAIKEHGSRNPQTGRYEAPYGVIFEKTAHLLEALNGTLRAAKRQKKVTFEGELLMMPKDAKVPLVLLEDSPDSVDKKADATLP</sequence>
<name>A0A9P6VW73_RHOMI</name>
<dbReference type="Pfam" id="PF14705">
    <property type="entry name" value="Costars"/>
    <property type="match status" value="1"/>
</dbReference>
<feature type="region of interest" description="Disordered" evidence="1">
    <location>
        <begin position="429"/>
        <end position="518"/>
    </location>
</feature>
<comment type="caution">
    <text evidence="3">The sequence shown here is derived from an EMBL/GenBank/DDBJ whole genome shotgun (WGS) entry which is preliminary data.</text>
</comment>
<feature type="domain" description="Rab-GAP TBC" evidence="2">
    <location>
        <begin position="598"/>
        <end position="822"/>
    </location>
</feature>
<organism evidence="3 4">
    <name type="scientific">Rhodotorula mucilaginosa</name>
    <name type="common">Yeast</name>
    <name type="synonym">Rhodotorula rubra</name>
    <dbReference type="NCBI Taxonomy" id="5537"/>
    <lineage>
        <taxon>Eukaryota</taxon>
        <taxon>Fungi</taxon>
        <taxon>Dikarya</taxon>
        <taxon>Basidiomycota</taxon>
        <taxon>Pucciniomycotina</taxon>
        <taxon>Microbotryomycetes</taxon>
        <taxon>Sporidiobolales</taxon>
        <taxon>Sporidiobolaceae</taxon>
        <taxon>Rhodotorula</taxon>
    </lineage>
</organism>
<keyword evidence="4" id="KW-1185">Reference proteome</keyword>
<feature type="region of interest" description="Disordered" evidence="1">
    <location>
        <begin position="127"/>
        <end position="158"/>
    </location>
</feature>
<feature type="compositionally biased region" description="Basic and acidic residues" evidence="1">
    <location>
        <begin position="325"/>
        <end position="343"/>
    </location>
</feature>
<dbReference type="OrthoDB" id="26371at2759"/>
<accession>A0A9P6VW73</accession>
<feature type="region of interest" description="Disordered" evidence="1">
    <location>
        <begin position="540"/>
        <end position="563"/>
    </location>
</feature>
<reference evidence="3 4" key="1">
    <citation type="submission" date="2020-11" db="EMBL/GenBank/DDBJ databases">
        <title>Kefir isolates.</title>
        <authorList>
            <person name="Marcisauskas S."/>
            <person name="Kim Y."/>
            <person name="Blasche S."/>
        </authorList>
    </citation>
    <scope>NUCLEOTIDE SEQUENCE [LARGE SCALE GENOMIC DNA]</scope>
    <source>
        <strain evidence="3 4">KR</strain>
    </source>
</reference>
<feature type="region of interest" description="Disordered" evidence="1">
    <location>
        <begin position="65"/>
        <end position="110"/>
    </location>
</feature>
<dbReference type="Gene3D" id="1.10.472.80">
    <property type="entry name" value="Ypt/Rab-GAP domain of gyp1p, domain 3"/>
    <property type="match status" value="1"/>
</dbReference>
<dbReference type="PANTHER" id="PTHR22957:SF26">
    <property type="entry name" value="LD44506P"/>
    <property type="match status" value="1"/>
</dbReference>
<feature type="compositionally biased region" description="Acidic residues" evidence="1">
    <location>
        <begin position="492"/>
        <end position="503"/>
    </location>
</feature>
<dbReference type="AlphaFoldDB" id="A0A9P6VW73"/>
<dbReference type="Pfam" id="PF00566">
    <property type="entry name" value="RabGAP-TBC"/>
    <property type="match status" value="1"/>
</dbReference>
<feature type="region of interest" description="Disordered" evidence="1">
    <location>
        <begin position="269"/>
        <end position="406"/>
    </location>
</feature>